<name>A0A0G1N442_9BACT</name>
<reference evidence="2 3" key="1">
    <citation type="journal article" date="2015" name="Nature">
        <title>rRNA introns, odd ribosomes, and small enigmatic genomes across a large radiation of phyla.</title>
        <authorList>
            <person name="Brown C.T."/>
            <person name="Hug L.A."/>
            <person name="Thomas B.C."/>
            <person name="Sharon I."/>
            <person name="Castelle C.J."/>
            <person name="Singh A."/>
            <person name="Wilkins M.J."/>
            <person name="Williams K.H."/>
            <person name="Banfield J.F."/>
        </authorList>
    </citation>
    <scope>NUCLEOTIDE SEQUENCE [LARGE SCALE GENOMIC DNA]</scope>
</reference>
<dbReference type="AlphaFoldDB" id="A0A0G1N442"/>
<sequence length="21" mass="2182">MIKTTNADEAGRNNLSGGMDS</sequence>
<dbReference type="EMBL" id="LCLJ01000012">
    <property type="protein sequence ID" value="KKU15082.1"/>
    <property type="molecule type" value="Genomic_DNA"/>
</dbReference>
<organism evidence="2 3">
    <name type="scientific">Candidatus Jorgensenbacteria bacterium GW2011_GWA2_45_9</name>
    <dbReference type="NCBI Taxonomy" id="1618663"/>
    <lineage>
        <taxon>Bacteria</taxon>
        <taxon>Candidatus Joergenseniibacteriota</taxon>
    </lineage>
</organism>
<protein>
    <submittedName>
        <fullName evidence="2">Uncharacterized protein</fullName>
    </submittedName>
</protein>
<comment type="caution">
    <text evidence="2">The sequence shown here is derived from an EMBL/GenBank/DDBJ whole genome shotgun (WGS) entry which is preliminary data.</text>
</comment>
<proteinExistence type="predicted"/>
<evidence type="ECO:0000256" key="1">
    <source>
        <dbReference type="SAM" id="MobiDB-lite"/>
    </source>
</evidence>
<evidence type="ECO:0000313" key="3">
    <source>
        <dbReference type="Proteomes" id="UP000034727"/>
    </source>
</evidence>
<feature type="non-terminal residue" evidence="2">
    <location>
        <position position="21"/>
    </location>
</feature>
<gene>
    <name evidence="2" type="ORF">UX22_C0012G0001</name>
</gene>
<accession>A0A0G1N442</accession>
<evidence type="ECO:0000313" key="2">
    <source>
        <dbReference type="EMBL" id="KKU15082.1"/>
    </source>
</evidence>
<feature type="region of interest" description="Disordered" evidence="1">
    <location>
        <begin position="1"/>
        <end position="21"/>
    </location>
</feature>
<dbReference type="Proteomes" id="UP000034727">
    <property type="component" value="Unassembled WGS sequence"/>
</dbReference>